<sequence>MAAPLLPVIVQENWAQCENPNCNKWRRLPPNFEVKEDEPWYCYLNPDDAKATCSASEDEYNEATMVELGPSGVDLDEAEQSRMIREQLTGKLLASSGLPVGAALPPLPMMPAGGKGKGGRGKGRGKGRGRGRGGASAGAAPGSQSDPYYQKRKSSGGPKYKEDSDEEFTTDEEDLLPAAAAKVRHQAPASTYSRHFARLLENQGSWEPARGQAAGGHAAPCMPPTTEAWEGLGQHTPELAEVAVAAADVASSLQYFEAAPGGEAAQASEAADAVARLSAMLASAAGLVATHGEGLSQEQRRACCLDAAAAVKQEPLAAAALSALPPQGLVLAGQPPGAAALPFAVQQPQQQGAMQLPAAMFAQPAAMFAQQQQQQQMQAQQQVGLQIAGGMAQPAAGWPGMQLPFANGQPPQQQQQLMQQQQQFMQQPLGGMQQPFGMPQQMQPGMALQQQFAGMMPQQQWAMPGVGLPAGVTGATVQHYMQLMQQKPGGQQQPQQPNGTQH</sequence>
<dbReference type="Pfam" id="PF07496">
    <property type="entry name" value="zf-CW"/>
    <property type="match status" value="1"/>
</dbReference>
<dbReference type="Gene3D" id="3.30.40.100">
    <property type="match status" value="1"/>
</dbReference>
<feature type="region of interest" description="Disordered" evidence="4">
    <location>
        <begin position="104"/>
        <end position="171"/>
    </location>
</feature>
<dbReference type="PANTHER" id="PTHR15999">
    <property type="entry name" value="ZINC FINGER CW-TYPE PWWP DOMAIN PROTEIN 1"/>
    <property type="match status" value="1"/>
</dbReference>
<dbReference type="GO" id="GO:0008270">
    <property type="term" value="F:zinc ion binding"/>
    <property type="evidence" value="ECO:0007669"/>
    <property type="project" value="UniProtKB-KW"/>
</dbReference>
<dbReference type="InterPro" id="IPR011124">
    <property type="entry name" value="Znf_CW"/>
</dbReference>
<evidence type="ECO:0000259" key="5">
    <source>
        <dbReference type="PROSITE" id="PS51050"/>
    </source>
</evidence>
<dbReference type="Proteomes" id="UP000239899">
    <property type="component" value="Unassembled WGS sequence"/>
</dbReference>
<gene>
    <name evidence="6" type="ORF">C2E21_4209</name>
</gene>
<dbReference type="PANTHER" id="PTHR15999:SF2">
    <property type="entry name" value="ZINC FINGER CW-TYPE PWWP DOMAIN PROTEIN 1"/>
    <property type="match status" value="1"/>
</dbReference>
<evidence type="ECO:0000256" key="1">
    <source>
        <dbReference type="ARBA" id="ARBA00022723"/>
    </source>
</evidence>
<comment type="caution">
    <text evidence="6">The sequence shown here is derived from an EMBL/GenBank/DDBJ whole genome shotgun (WGS) entry which is preliminary data.</text>
</comment>
<dbReference type="PROSITE" id="PS51050">
    <property type="entry name" value="ZF_CW"/>
    <property type="match status" value="1"/>
</dbReference>
<keyword evidence="1" id="KW-0479">Metal-binding</keyword>
<protein>
    <recommendedName>
        <fullName evidence="5">CW-type domain-containing protein</fullName>
    </recommendedName>
</protein>
<organism evidence="6 7">
    <name type="scientific">Chlorella sorokiniana</name>
    <name type="common">Freshwater green alga</name>
    <dbReference type="NCBI Taxonomy" id="3076"/>
    <lineage>
        <taxon>Eukaryota</taxon>
        <taxon>Viridiplantae</taxon>
        <taxon>Chlorophyta</taxon>
        <taxon>core chlorophytes</taxon>
        <taxon>Trebouxiophyceae</taxon>
        <taxon>Chlorellales</taxon>
        <taxon>Chlorellaceae</taxon>
        <taxon>Chlorella clade</taxon>
        <taxon>Chlorella</taxon>
    </lineage>
</organism>
<dbReference type="EMBL" id="LHPG02000007">
    <property type="protein sequence ID" value="PRW57223.1"/>
    <property type="molecule type" value="Genomic_DNA"/>
</dbReference>
<name>A0A2P6TT55_CHLSO</name>
<keyword evidence="2" id="KW-0863">Zinc-finger</keyword>
<evidence type="ECO:0000256" key="2">
    <source>
        <dbReference type="ARBA" id="ARBA00022771"/>
    </source>
</evidence>
<evidence type="ECO:0000256" key="3">
    <source>
        <dbReference type="ARBA" id="ARBA00022833"/>
    </source>
</evidence>
<feature type="compositionally biased region" description="Basic residues" evidence="4">
    <location>
        <begin position="117"/>
        <end position="131"/>
    </location>
</feature>
<dbReference type="OrthoDB" id="757982at2759"/>
<keyword evidence="3" id="KW-0862">Zinc</keyword>
<reference evidence="6 7" key="1">
    <citation type="journal article" date="2018" name="Plant J.">
        <title>Genome sequences of Chlorella sorokiniana UTEX 1602 and Micractinium conductrix SAG 241.80: implications to maltose excretion by a green alga.</title>
        <authorList>
            <person name="Arriola M.B."/>
            <person name="Velmurugan N."/>
            <person name="Zhang Y."/>
            <person name="Plunkett M.H."/>
            <person name="Hondzo H."/>
            <person name="Barney B.M."/>
        </authorList>
    </citation>
    <scope>NUCLEOTIDE SEQUENCE [LARGE SCALE GENOMIC DNA]</scope>
    <source>
        <strain evidence="7">UTEX 1602</strain>
    </source>
</reference>
<evidence type="ECO:0000256" key="4">
    <source>
        <dbReference type="SAM" id="MobiDB-lite"/>
    </source>
</evidence>
<accession>A0A2P6TT55</accession>
<evidence type="ECO:0000313" key="6">
    <source>
        <dbReference type="EMBL" id="PRW57223.1"/>
    </source>
</evidence>
<proteinExistence type="predicted"/>
<dbReference type="AlphaFoldDB" id="A0A2P6TT55"/>
<dbReference type="InterPro" id="IPR042778">
    <property type="entry name" value="ZCWPW1/ZCWPW2"/>
</dbReference>
<keyword evidence="7" id="KW-1185">Reference proteome</keyword>
<feature type="domain" description="CW-type" evidence="5">
    <location>
        <begin position="8"/>
        <end position="61"/>
    </location>
</feature>
<evidence type="ECO:0000313" key="7">
    <source>
        <dbReference type="Proteomes" id="UP000239899"/>
    </source>
</evidence>